<keyword evidence="3 9" id="KW-0813">Transport</keyword>
<dbReference type="STRING" id="983966.A0A1E4S1M4"/>
<dbReference type="OrthoDB" id="428293at2759"/>
<dbReference type="PANTHER" id="PTHR45683">
    <property type="entry name" value="MITOCHONDRIAL NICOTINAMIDE ADENINE DINUCLEOTIDE TRANSPORTER 1-RELATED-RELATED"/>
    <property type="match status" value="1"/>
</dbReference>
<keyword evidence="5" id="KW-0677">Repeat</keyword>
<evidence type="ECO:0000313" key="10">
    <source>
        <dbReference type="EMBL" id="ODV73372.1"/>
    </source>
</evidence>
<keyword evidence="11" id="KW-1185">Reference proteome</keyword>
<evidence type="ECO:0000256" key="6">
    <source>
        <dbReference type="ARBA" id="ARBA00022989"/>
    </source>
</evidence>
<dbReference type="GO" id="GO:0016020">
    <property type="term" value="C:membrane"/>
    <property type="evidence" value="ECO:0007669"/>
    <property type="project" value="UniProtKB-SubCell"/>
</dbReference>
<keyword evidence="6" id="KW-1133">Transmembrane helix</keyword>
<dbReference type="GO" id="GO:0055085">
    <property type="term" value="P:transmembrane transport"/>
    <property type="evidence" value="ECO:0007669"/>
    <property type="project" value="InterPro"/>
</dbReference>
<feature type="repeat" description="Solcar" evidence="8">
    <location>
        <begin position="207"/>
        <end position="286"/>
    </location>
</feature>
<accession>A0A1E4S1M4</accession>
<sequence>MVSSEIISGLTAGFITTSVTHPLDLLKIRLQLDTSNKSFTQASRSIISQLRQDSALQTVKEAYRGIVPNLIGSSVAWGVYFASYRYAKDIFHTYSTITTKKDSNLKSWQYMGSALAAGSFTALITNPIWVLKTRILSTSKDSKGAYKGLLDGVVRLVKEDGIKGFYKGLIPSLLGVSQGALQFTIYDTMKYQWLGHEDRASGLSISEFLSISGASKIIATVVLYPCQVTKSRLQNYGATSTFSQVVYQIYTREGIRGFWKGVWMNVIRVLPATCITFVVYEQMNKL</sequence>
<evidence type="ECO:0000256" key="3">
    <source>
        <dbReference type="ARBA" id="ARBA00022448"/>
    </source>
</evidence>
<dbReference type="InterPro" id="IPR023395">
    <property type="entry name" value="MCP_dom_sf"/>
</dbReference>
<keyword evidence="4 8" id="KW-0812">Transmembrane</keyword>
<keyword evidence="7 8" id="KW-0472">Membrane</keyword>
<proteinExistence type="inferred from homology"/>
<feature type="repeat" description="Solcar" evidence="8">
    <location>
        <begin position="105"/>
        <end position="192"/>
    </location>
</feature>
<evidence type="ECO:0000313" key="11">
    <source>
        <dbReference type="Proteomes" id="UP000094389"/>
    </source>
</evidence>
<evidence type="ECO:0000256" key="2">
    <source>
        <dbReference type="ARBA" id="ARBA00006375"/>
    </source>
</evidence>
<reference evidence="10 11" key="1">
    <citation type="journal article" date="2016" name="Proc. Natl. Acad. Sci. U.S.A.">
        <title>Comparative genomics of biotechnologically important yeasts.</title>
        <authorList>
            <person name="Riley R."/>
            <person name="Haridas S."/>
            <person name="Wolfe K.H."/>
            <person name="Lopes M.R."/>
            <person name="Hittinger C.T."/>
            <person name="Goeker M."/>
            <person name="Salamov A.A."/>
            <person name="Wisecaver J.H."/>
            <person name="Long T.M."/>
            <person name="Calvey C.H."/>
            <person name="Aerts A.L."/>
            <person name="Barry K.W."/>
            <person name="Choi C."/>
            <person name="Clum A."/>
            <person name="Coughlan A.Y."/>
            <person name="Deshpande S."/>
            <person name="Douglass A.P."/>
            <person name="Hanson S.J."/>
            <person name="Klenk H.-P."/>
            <person name="LaButti K.M."/>
            <person name="Lapidus A."/>
            <person name="Lindquist E.A."/>
            <person name="Lipzen A.M."/>
            <person name="Meier-Kolthoff J.P."/>
            <person name="Ohm R.A."/>
            <person name="Otillar R.P."/>
            <person name="Pangilinan J.L."/>
            <person name="Peng Y."/>
            <person name="Rokas A."/>
            <person name="Rosa C.A."/>
            <person name="Scheuner C."/>
            <person name="Sibirny A.A."/>
            <person name="Slot J.C."/>
            <person name="Stielow J.B."/>
            <person name="Sun H."/>
            <person name="Kurtzman C.P."/>
            <person name="Blackwell M."/>
            <person name="Grigoriev I.V."/>
            <person name="Jeffries T.W."/>
        </authorList>
    </citation>
    <scope>NUCLEOTIDE SEQUENCE [LARGE SCALE GENOMIC DNA]</scope>
    <source>
        <strain evidence="11">ATCC 18201 / CBS 1600 / BCRC 20928 / JCM 3617 / NBRC 0987 / NRRL Y-1542</strain>
    </source>
</reference>
<dbReference type="EMBL" id="KV453931">
    <property type="protein sequence ID" value="ODV73372.1"/>
    <property type="molecule type" value="Genomic_DNA"/>
</dbReference>
<protein>
    <submittedName>
        <fullName evidence="10">Mitochondrial carrier</fullName>
    </submittedName>
</protein>
<evidence type="ECO:0000256" key="8">
    <source>
        <dbReference type="PROSITE-ProRule" id="PRU00282"/>
    </source>
</evidence>
<dbReference type="Proteomes" id="UP000094389">
    <property type="component" value="Unassembled WGS sequence"/>
</dbReference>
<evidence type="ECO:0000256" key="1">
    <source>
        <dbReference type="ARBA" id="ARBA00004141"/>
    </source>
</evidence>
<organism evidence="10 11">
    <name type="scientific">Cyberlindnera jadinii (strain ATCC 18201 / CBS 1600 / BCRC 20928 / JCM 3617 / NBRC 0987 / NRRL Y-1542)</name>
    <name type="common">Torula yeast</name>
    <name type="synonym">Candida utilis</name>
    <dbReference type="NCBI Taxonomy" id="983966"/>
    <lineage>
        <taxon>Eukaryota</taxon>
        <taxon>Fungi</taxon>
        <taxon>Dikarya</taxon>
        <taxon>Ascomycota</taxon>
        <taxon>Saccharomycotina</taxon>
        <taxon>Saccharomycetes</taxon>
        <taxon>Phaffomycetales</taxon>
        <taxon>Phaffomycetaceae</taxon>
        <taxon>Cyberlindnera</taxon>
    </lineage>
</organism>
<feature type="repeat" description="Solcar" evidence="8">
    <location>
        <begin position="4"/>
        <end position="90"/>
    </location>
</feature>
<evidence type="ECO:0000256" key="4">
    <source>
        <dbReference type="ARBA" id="ARBA00022692"/>
    </source>
</evidence>
<dbReference type="InterPro" id="IPR018108">
    <property type="entry name" value="MCP_transmembrane"/>
</dbReference>
<evidence type="ECO:0000256" key="5">
    <source>
        <dbReference type="ARBA" id="ARBA00022737"/>
    </source>
</evidence>
<dbReference type="SUPFAM" id="SSF103506">
    <property type="entry name" value="Mitochondrial carrier"/>
    <property type="match status" value="1"/>
</dbReference>
<name>A0A1E4S1M4_CYBJN</name>
<dbReference type="Gene3D" id="1.50.40.10">
    <property type="entry name" value="Mitochondrial carrier domain"/>
    <property type="match status" value="1"/>
</dbReference>
<comment type="subcellular location">
    <subcellularLocation>
        <location evidence="1">Membrane</location>
        <topology evidence="1">Multi-pass membrane protein</topology>
    </subcellularLocation>
</comment>
<gene>
    <name evidence="10" type="ORF">CYBJADRAFT_173370</name>
</gene>
<evidence type="ECO:0000256" key="7">
    <source>
        <dbReference type="ARBA" id="ARBA00023136"/>
    </source>
</evidence>
<dbReference type="AlphaFoldDB" id="A0A1E4S1M4"/>
<dbReference type="PROSITE" id="PS50920">
    <property type="entry name" value="SOLCAR"/>
    <property type="match status" value="3"/>
</dbReference>
<evidence type="ECO:0000256" key="9">
    <source>
        <dbReference type="RuleBase" id="RU000488"/>
    </source>
</evidence>
<dbReference type="OMA" id="TTVWKHE"/>
<comment type="similarity">
    <text evidence="2 9">Belongs to the mitochondrial carrier (TC 2.A.29) family.</text>
</comment>
<dbReference type="Pfam" id="PF00153">
    <property type="entry name" value="Mito_carr"/>
    <property type="match status" value="3"/>
</dbReference>
<dbReference type="InterPro" id="IPR044712">
    <property type="entry name" value="SLC25A32-like"/>
</dbReference>
<dbReference type="GO" id="GO:0006862">
    <property type="term" value="P:nucleotide transport"/>
    <property type="evidence" value="ECO:0007669"/>
    <property type="project" value="InterPro"/>
</dbReference>
<dbReference type="RefSeq" id="XP_020070411.1">
    <property type="nucleotide sequence ID" value="XM_020216453.1"/>
</dbReference>
<dbReference type="GeneID" id="30990849"/>